<dbReference type="Pfam" id="PF13517">
    <property type="entry name" value="FG-GAP_3"/>
    <property type="match status" value="2"/>
</dbReference>
<dbReference type="Gene3D" id="2.130.10.130">
    <property type="entry name" value="Integrin alpha, N-terminal"/>
    <property type="match status" value="1"/>
</dbReference>
<feature type="domain" description="ASPIC/UnbV" evidence="3">
    <location>
        <begin position="449"/>
        <end position="515"/>
    </location>
</feature>
<comment type="caution">
    <text evidence="5">The sequence shown here is derived from an EMBL/GenBank/DDBJ whole genome shotgun (WGS) entry which is preliminary data.</text>
</comment>
<dbReference type="Proteomes" id="UP000739538">
    <property type="component" value="Unassembled WGS sequence"/>
</dbReference>
<organism evidence="5 6">
    <name type="scientific">Eiseniibacteriota bacterium</name>
    <dbReference type="NCBI Taxonomy" id="2212470"/>
    <lineage>
        <taxon>Bacteria</taxon>
        <taxon>Candidatus Eiseniibacteriota</taxon>
    </lineage>
</organism>
<protein>
    <submittedName>
        <fullName evidence="5">VCBS repeat-containing protein</fullName>
    </submittedName>
</protein>
<keyword evidence="1 2" id="KW-0732">Signal</keyword>
<dbReference type="SUPFAM" id="SSF69318">
    <property type="entry name" value="Integrin alpha N-terminal domain"/>
    <property type="match status" value="2"/>
</dbReference>
<evidence type="ECO:0000256" key="1">
    <source>
        <dbReference type="ARBA" id="ARBA00022729"/>
    </source>
</evidence>
<evidence type="ECO:0000259" key="3">
    <source>
        <dbReference type="Pfam" id="PF07593"/>
    </source>
</evidence>
<sequence>MARSAGSMVVILCAASAATAWAAGEFTDVAGELGVAVEASSDQGPGCGFADIDSDGDLDIYVVDGLGDPNRLFRQDGLRNFTEVSSSYGVGDTGWGKSATFADYDNDGDPDLLLTRLGGAITLYRNDGTTFVDVSASAGFAALGSAPYTGAAWADFDNDGWLDVYITRYTAAANRLMRNLGNGTFQDVASSAGVANATGYGFQPIWFDYDNDRDQDLYISNDIFGTPNALYRNEGNGSFTDVSAASGTGIDMSAMGIAVADFDNNGFLDFYVANIATGNVFLTNNGDGTFTERAAELGIEVGDVCWGVDFFDYDHDGWVDLYVNVASDQYIDEPPADDLQSRFVPSDGEGPDLAARGDAFENKLYRNIGGTSFADVSTGSGVENPGRSFCSAVADYDSDGDLDIYITNWYEFGFDLPTALFENNHVPRGGSSQDWLRMQLIGTISNRDGVGARVFLEGPTGWQMREKQIGTSYLGSSDPFLHFGTGGATVIPQVFVLWPSGLSEVYEDVPCGQVLLLVEGDGVPASAPEDVPPAVRGSAVRVFPNPTLGAASIRLRMAAEEGTVSIVDPRGRIVRSLRVTGVPGVEAALDWDGRDASGQELAAGRYFVVSSSGTERSAGSLTIVR</sequence>
<evidence type="ECO:0000313" key="6">
    <source>
        <dbReference type="Proteomes" id="UP000739538"/>
    </source>
</evidence>
<dbReference type="Pfam" id="PF13860">
    <property type="entry name" value="FlgD_ig"/>
    <property type="match status" value="1"/>
</dbReference>
<dbReference type="Gene3D" id="2.60.40.4070">
    <property type="match status" value="1"/>
</dbReference>
<feature type="domain" description="FlgD/Vpr Ig-like" evidence="4">
    <location>
        <begin position="551"/>
        <end position="608"/>
    </location>
</feature>
<feature type="chain" id="PRO_5037537417" evidence="2">
    <location>
        <begin position="23"/>
        <end position="625"/>
    </location>
</feature>
<dbReference type="Pfam" id="PF07593">
    <property type="entry name" value="UnbV_ASPIC"/>
    <property type="match status" value="1"/>
</dbReference>
<dbReference type="InterPro" id="IPR013517">
    <property type="entry name" value="FG-GAP"/>
</dbReference>
<evidence type="ECO:0000313" key="5">
    <source>
        <dbReference type="EMBL" id="MCA9756775.1"/>
    </source>
</evidence>
<proteinExistence type="predicted"/>
<dbReference type="InterPro" id="IPR028994">
    <property type="entry name" value="Integrin_alpha_N"/>
</dbReference>
<accession>A0A956NCM1</accession>
<dbReference type="PANTHER" id="PTHR16026">
    <property type="entry name" value="CARTILAGE ACIDIC PROTEIN 1"/>
    <property type="match status" value="1"/>
</dbReference>
<evidence type="ECO:0000259" key="4">
    <source>
        <dbReference type="Pfam" id="PF13860"/>
    </source>
</evidence>
<reference evidence="5" key="1">
    <citation type="submission" date="2020-04" db="EMBL/GenBank/DDBJ databases">
        <authorList>
            <person name="Zhang T."/>
        </authorList>
    </citation>
    <scope>NUCLEOTIDE SEQUENCE</scope>
    <source>
        <strain evidence="5">HKST-UBA02</strain>
    </source>
</reference>
<feature type="signal peptide" evidence="2">
    <location>
        <begin position="1"/>
        <end position="22"/>
    </location>
</feature>
<reference evidence="5" key="2">
    <citation type="journal article" date="2021" name="Microbiome">
        <title>Successional dynamics and alternative stable states in a saline activated sludge microbial community over 9 years.</title>
        <authorList>
            <person name="Wang Y."/>
            <person name="Ye J."/>
            <person name="Ju F."/>
            <person name="Liu L."/>
            <person name="Boyd J.A."/>
            <person name="Deng Y."/>
            <person name="Parks D.H."/>
            <person name="Jiang X."/>
            <person name="Yin X."/>
            <person name="Woodcroft B.J."/>
            <person name="Tyson G.W."/>
            <person name="Hugenholtz P."/>
            <person name="Polz M.F."/>
            <person name="Zhang T."/>
        </authorList>
    </citation>
    <scope>NUCLEOTIDE SEQUENCE</scope>
    <source>
        <strain evidence="5">HKST-UBA02</strain>
    </source>
</reference>
<gene>
    <name evidence="5" type="ORF">KDA27_13305</name>
</gene>
<dbReference type="InterPro" id="IPR027039">
    <property type="entry name" value="Crtac1"/>
</dbReference>
<dbReference type="PANTHER" id="PTHR16026:SF0">
    <property type="entry name" value="CARTILAGE ACIDIC PROTEIN 1"/>
    <property type="match status" value="1"/>
</dbReference>
<evidence type="ECO:0000256" key="2">
    <source>
        <dbReference type="SAM" id="SignalP"/>
    </source>
</evidence>
<dbReference type="InterPro" id="IPR025965">
    <property type="entry name" value="FlgD/Vpr_Ig-like"/>
</dbReference>
<dbReference type="EMBL" id="JAGQHS010000066">
    <property type="protein sequence ID" value="MCA9756775.1"/>
    <property type="molecule type" value="Genomic_DNA"/>
</dbReference>
<name>A0A956NCM1_UNCEI</name>
<dbReference type="InterPro" id="IPR011519">
    <property type="entry name" value="UnbV_ASPIC"/>
</dbReference>
<dbReference type="AlphaFoldDB" id="A0A956NCM1"/>